<protein>
    <submittedName>
        <fullName evidence="3">Flagellar hook-length control protein FliK</fullName>
    </submittedName>
</protein>
<evidence type="ECO:0000313" key="3">
    <source>
        <dbReference type="EMBL" id="MFC4735607.1"/>
    </source>
</evidence>
<evidence type="ECO:0000259" key="2">
    <source>
        <dbReference type="Pfam" id="PF02120"/>
    </source>
</evidence>
<keyword evidence="3" id="KW-0282">Flagellum</keyword>
<dbReference type="PANTHER" id="PTHR37533">
    <property type="entry name" value="FLAGELLAR HOOK-LENGTH CONTROL PROTEIN"/>
    <property type="match status" value="1"/>
</dbReference>
<comment type="caution">
    <text evidence="3">The sequence shown here is derived from an EMBL/GenBank/DDBJ whole genome shotgun (WGS) entry which is preliminary data.</text>
</comment>
<dbReference type="RefSeq" id="WP_377908233.1">
    <property type="nucleotide sequence ID" value="NZ_JBHSGK010000003.1"/>
</dbReference>
<dbReference type="PANTHER" id="PTHR37533:SF2">
    <property type="entry name" value="FLAGELLAR HOOK-LENGTH CONTROL PROTEIN"/>
    <property type="match status" value="1"/>
</dbReference>
<organism evidence="3 4">
    <name type="scientific">Bacillus daqingensis</name>
    <dbReference type="NCBI Taxonomy" id="872396"/>
    <lineage>
        <taxon>Bacteria</taxon>
        <taxon>Bacillati</taxon>
        <taxon>Bacillota</taxon>
        <taxon>Bacilli</taxon>
        <taxon>Bacillales</taxon>
        <taxon>Bacillaceae</taxon>
        <taxon>Bacillus</taxon>
    </lineage>
</organism>
<keyword evidence="3" id="KW-0966">Cell projection</keyword>
<feature type="compositionally biased region" description="Basic and acidic residues" evidence="1">
    <location>
        <begin position="368"/>
        <end position="378"/>
    </location>
</feature>
<dbReference type="Gene3D" id="3.30.750.140">
    <property type="match status" value="1"/>
</dbReference>
<sequence>MLIQLMRTVMTETPIHSKDDASSEHAFMDLLQLAEENTGEPVEELMSEELLDEADVPLLMLPREAQTVIRELLERLQEEQGVFTIDAISGELILEQPVDGEQRKQPVDTENQTLLHQIEQLISGEVDSLDLVKLERVAAEVLYSAIKDSAALELFAEEVTKWIDMQDATGELKEVNQLLTVKEAEALLVLIQSELKQHEPVRAPEQAFIFRRPGEQTAARPVLEEPLPVMKQKAPVKPVKSEAFLHHKPLPDIRVQTFVPLSMQAAVTESTGRQETMIKQFETLVKRLQVQQMQNGAQQLTIRLHPQSLGRLEVTLQQVNGVMQARIMTFTSQAREVMEQTVHQLKQAFQQQNLQLDRIDIQQSVQQWKEHQESKRQQQEPNLEAAQEDEEEQDTDLDFSELMASLLEEVND</sequence>
<keyword evidence="4" id="KW-1185">Reference proteome</keyword>
<feature type="region of interest" description="Disordered" evidence="1">
    <location>
        <begin position="367"/>
        <end position="397"/>
    </location>
</feature>
<keyword evidence="3" id="KW-0969">Cilium</keyword>
<dbReference type="CDD" id="cd17470">
    <property type="entry name" value="T3SS_Flik_C"/>
    <property type="match status" value="1"/>
</dbReference>
<reference evidence="4" key="1">
    <citation type="journal article" date="2019" name="Int. J. Syst. Evol. Microbiol.">
        <title>The Global Catalogue of Microorganisms (GCM) 10K type strain sequencing project: providing services to taxonomists for standard genome sequencing and annotation.</title>
        <authorList>
            <consortium name="The Broad Institute Genomics Platform"/>
            <consortium name="The Broad Institute Genome Sequencing Center for Infectious Disease"/>
            <person name="Wu L."/>
            <person name="Ma J."/>
        </authorList>
    </citation>
    <scope>NUCLEOTIDE SEQUENCE [LARGE SCALE GENOMIC DNA]</scope>
    <source>
        <strain evidence="4">JCM 12165</strain>
    </source>
</reference>
<dbReference type="InterPro" id="IPR052563">
    <property type="entry name" value="FliK"/>
</dbReference>
<feature type="domain" description="Flagellar hook-length control protein-like C-terminal" evidence="2">
    <location>
        <begin position="289"/>
        <end position="367"/>
    </location>
</feature>
<feature type="compositionally biased region" description="Acidic residues" evidence="1">
    <location>
        <begin position="386"/>
        <end position="397"/>
    </location>
</feature>
<dbReference type="Proteomes" id="UP001595896">
    <property type="component" value="Unassembled WGS sequence"/>
</dbReference>
<name>A0ABV9NTY5_9BACI</name>
<dbReference type="EMBL" id="JBHSGK010000003">
    <property type="protein sequence ID" value="MFC4735607.1"/>
    <property type="molecule type" value="Genomic_DNA"/>
</dbReference>
<proteinExistence type="predicted"/>
<dbReference type="Pfam" id="PF02120">
    <property type="entry name" value="Flg_hook"/>
    <property type="match status" value="1"/>
</dbReference>
<evidence type="ECO:0000313" key="4">
    <source>
        <dbReference type="Proteomes" id="UP001595896"/>
    </source>
</evidence>
<evidence type="ECO:0000256" key="1">
    <source>
        <dbReference type="SAM" id="MobiDB-lite"/>
    </source>
</evidence>
<accession>A0ABV9NTY5</accession>
<gene>
    <name evidence="3" type="ORF">ACFO4L_03315</name>
</gene>
<dbReference type="InterPro" id="IPR038610">
    <property type="entry name" value="FliK-like_C_sf"/>
</dbReference>
<dbReference type="InterPro" id="IPR021136">
    <property type="entry name" value="Flagellar_hook_control-like_C"/>
</dbReference>